<keyword evidence="1" id="KW-1133">Transmembrane helix</keyword>
<proteinExistence type="predicted"/>
<sequence>MQKSKIAKKMILASFLVVFLVLILPNVGLAQTTADNRFGLADAASIGLGQTDLRVAIVRIIQIILSFVGIIAVIMVLYGGFIWMTSGGDPAKIEKAKKILINTIIGIIVILSSYIITAFIIGALTGAGGGGGGWGPGGGGPDDFGRWGIGVGPIESVYPEPGQIDVPINTALAVTFKEVINPQTICGASACDGLTTKISNVEICQVDNSGICQPEGEEFSAQAFVDSVVKSNDNRTFTIVPNKYLGLEDFINRRFKVTLKSGIETVAEPGKSVFDSLFNSEYAWHFTTNGALDLDPPEVIDITGIYPYPDNEIDTYGVATGPTATEFSVTLIPANIKKEVLASYDSDAIEGAGTTIKGTLTGNYGGAGSGVVTVNVNSATGEIKTTWPAGMGTFSSGQFDPTGAVLNIGPYGLVFNVDGVVSRGNSWTFNVTAHQTGDQLELKDNSNVIKTYTFGTDIPNPVDFDDKLISDTSLFETCGINCIKTKQTGDGSARYNLNYTGASGNFVITKTSGQDEQPNRQQNGLLDAYRNTVIQINFNEAINPATIADNIYVGKVGGGEVTGYTMQISNQYKTVELTGPDQCGTNSCGDEIFCWPVNNDSEPYEVKISAATLMNASDAKCSAWGGVGDGNGRCVKEINNKQVFYPLSPSVDGLVDMSFNSFNGSFDTYQSSNKTLGIAQGKSGAGSGYSGRDKYNLNLGIECTPGACGTAGSRVVSYGVSTPVYNASGFGDDFYWSFFMSSEIDTKAPLIKTDSPTGDEDVSSPETKINFHFDRLMRSSTLKPGWNYGSNSKEKSVRYLVLQTISESALPVGYWTVKTDLDENFDGWADYTRAVLNHNNFDLATKYGPLSGSGIQSITQNCFLPSAGPKEAAQAGQECVYNGDALSGGCASVVPTNPASYGYLNCSEIVNATTCAATTQDCKVLYYNVSDATTDLGGSWIITKDFSSVAGDGSTGCCFGTCVGKP</sequence>
<gene>
    <name evidence="2" type="ORF">COT80_02930</name>
</gene>
<feature type="transmembrane region" description="Helical" evidence="1">
    <location>
        <begin position="54"/>
        <end position="78"/>
    </location>
</feature>
<keyword evidence="1" id="KW-0812">Transmembrane</keyword>
<reference evidence="3" key="1">
    <citation type="submission" date="2017-09" db="EMBL/GenBank/DDBJ databases">
        <title>Depth-based differentiation of microbial function through sediment-hosted aquifers and enrichment of novel symbionts in the deep terrestrial subsurface.</title>
        <authorList>
            <person name="Probst A.J."/>
            <person name="Ladd B."/>
            <person name="Jarett J.K."/>
            <person name="Geller-Mcgrath D.E."/>
            <person name="Sieber C.M.K."/>
            <person name="Emerson J.B."/>
            <person name="Anantharaman K."/>
            <person name="Thomas B.C."/>
            <person name="Malmstrom R."/>
            <person name="Stieglmeier M."/>
            <person name="Klingl A."/>
            <person name="Woyke T."/>
            <person name="Ryan C.M."/>
            <person name="Banfield J.F."/>
        </authorList>
    </citation>
    <scope>NUCLEOTIDE SEQUENCE [LARGE SCALE GENOMIC DNA]</scope>
</reference>
<dbReference type="AlphaFoldDB" id="A0A2H0W4Y5"/>
<feature type="transmembrane region" description="Helical" evidence="1">
    <location>
        <begin position="99"/>
        <end position="121"/>
    </location>
</feature>
<accession>A0A2H0W4Y5</accession>
<dbReference type="Pfam" id="PF18895">
    <property type="entry name" value="T4SS_pilin"/>
    <property type="match status" value="1"/>
</dbReference>
<dbReference type="InterPro" id="IPR043993">
    <property type="entry name" value="T4SS_pilin"/>
</dbReference>
<dbReference type="Proteomes" id="UP000229056">
    <property type="component" value="Unassembled WGS sequence"/>
</dbReference>
<comment type="caution">
    <text evidence="2">The sequence shown here is derived from an EMBL/GenBank/DDBJ whole genome shotgun (WGS) entry which is preliminary data.</text>
</comment>
<evidence type="ECO:0000313" key="3">
    <source>
        <dbReference type="Proteomes" id="UP000229056"/>
    </source>
</evidence>
<name>A0A2H0W4Y5_9BACT</name>
<organism evidence="2 3">
    <name type="scientific">Candidatus Buchananbacteria bacterium CG10_big_fil_rev_8_21_14_0_10_33_19</name>
    <dbReference type="NCBI Taxonomy" id="1974525"/>
    <lineage>
        <taxon>Bacteria</taxon>
        <taxon>Candidatus Buchananiibacteriota</taxon>
    </lineage>
</organism>
<keyword evidence="1" id="KW-0472">Membrane</keyword>
<evidence type="ECO:0000256" key="1">
    <source>
        <dbReference type="SAM" id="Phobius"/>
    </source>
</evidence>
<dbReference type="EMBL" id="PEZY01000012">
    <property type="protein sequence ID" value="PIS05700.1"/>
    <property type="molecule type" value="Genomic_DNA"/>
</dbReference>
<evidence type="ECO:0008006" key="4">
    <source>
        <dbReference type="Google" id="ProtNLM"/>
    </source>
</evidence>
<evidence type="ECO:0000313" key="2">
    <source>
        <dbReference type="EMBL" id="PIS05700.1"/>
    </source>
</evidence>
<protein>
    <recommendedName>
        <fullName evidence="4">SbsA Ig-like domain-containing protein</fullName>
    </recommendedName>
</protein>